<accession>A0A0K1E606</accession>
<evidence type="ECO:0000256" key="3">
    <source>
        <dbReference type="ARBA" id="ARBA00014628"/>
    </source>
</evidence>
<dbReference type="EMBL" id="CP012159">
    <property type="protein sequence ID" value="AKT36316.1"/>
    <property type="molecule type" value="Genomic_DNA"/>
</dbReference>
<evidence type="ECO:0000256" key="5">
    <source>
        <dbReference type="ARBA" id="ARBA00022833"/>
    </source>
</evidence>
<dbReference type="PROSITE" id="PS00704">
    <property type="entry name" value="PROK_CO2_ANHYDRASE_1"/>
    <property type="match status" value="1"/>
</dbReference>
<dbReference type="FunFam" id="3.40.1050.10:FF:000003">
    <property type="entry name" value="Carbonic anhydrase"/>
    <property type="match status" value="1"/>
</dbReference>
<sequence length="223" mass="24895">MQKLVDGLHKFQSGYFQSHKDLFRTLCKGQNPEALFITCSDSRINPNLLTQTGPGDLFIMRNAGNIVPRYEDAAGSSEAGTIEFAVAGLGVQHVVVCGHTLCGAMRGLVEPSKLEGTPMLKRWLNHAESARQFVAENYRNLEGDAKVTVMAEENVLTQIENLQTHPTVKDRLEKGELRIYGWVYKIETGEVFQYEPERNQFELISDPSGIAPVPAKFRERASI</sequence>
<dbReference type="CDD" id="cd00884">
    <property type="entry name" value="beta_CA_cladeB"/>
    <property type="match status" value="1"/>
</dbReference>
<dbReference type="EC" id="4.2.1.1" evidence="2 10"/>
<dbReference type="SUPFAM" id="SSF53056">
    <property type="entry name" value="beta-carbonic anhydrase, cab"/>
    <property type="match status" value="1"/>
</dbReference>
<keyword evidence="5 9" id="KW-0862">Zinc</keyword>
<dbReference type="SMART" id="SM00947">
    <property type="entry name" value="Pro_CA"/>
    <property type="match status" value="1"/>
</dbReference>
<evidence type="ECO:0000256" key="7">
    <source>
        <dbReference type="ARBA" id="ARBA00031969"/>
    </source>
</evidence>
<comment type="function">
    <text evidence="10">Reversible hydration of carbon dioxide.</text>
</comment>
<dbReference type="InterPro" id="IPR036874">
    <property type="entry name" value="Carbonic_anhydrase_sf"/>
</dbReference>
<evidence type="ECO:0000313" key="12">
    <source>
        <dbReference type="Proteomes" id="UP000067626"/>
    </source>
</evidence>
<dbReference type="PROSITE" id="PS00705">
    <property type="entry name" value="PROK_CO2_ANHYDRASE_2"/>
    <property type="match status" value="1"/>
</dbReference>
<dbReference type="InterPro" id="IPR001765">
    <property type="entry name" value="Carbonic_anhydrase"/>
</dbReference>
<evidence type="ECO:0000313" key="11">
    <source>
        <dbReference type="EMBL" id="AKT36316.1"/>
    </source>
</evidence>
<dbReference type="PATRIC" id="fig|52.7.peg.458"/>
<evidence type="ECO:0000256" key="10">
    <source>
        <dbReference type="RuleBase" id="RU003956"/>
    </source>
</evidence>
<gene>
    <name evidence="11" type="primary">cynT</name>
    <name evidence="11" type="ORF">CMC5_004300</name>
</gene>
<dbReference type="Proteomes" id="UP000067626">
    <property type="component" value="Chromosome"/>
</dbReference>
<evidence type="ECO:0000256" key="1">
    <source>
        <dbReference type="ARBA" id="ARBA00006217"/>
    </source>
</evidence>
<dbReference type="STRING" id="52.CMC5_004300"/>
<dbReference type="GO" id="GO:0008270">
    <property type="term" value="F:zinc ion binding"/>
    <property type="evidence" value="ECO:0007669"/>
    <property type="project" value="UniProtKB-UniRule"/>
</dbReference>
<dbReference type="OrthoDB" id="9797527at2"/>
<keyword evidence="4 9" id="KW-0479">Metal-binding</keyword>
<evidence type="ECO:0000256" key="8">
    <source>
        <dbReference type="ARBA" id="ARBA00048348"/>
    </source>
</evidence>
<dbReference type="Pfam" id="PF00484">
    <property type="entry name" value="Pro_CA"/>
    <property type="match status" value="1"/>
</dbReference>
<evidence type="ECO:0000256" key="4">
    <source>
        <dbReference type="ARBA" id="ARBA00022723"/>
    </source>
</evidence>
<feature type="binding site" evidence="9">
    <location>
        <position position="39"/>
    </location>
    <ligand>
        <name>Zn(2+)</name>
        <dbReference type="ChEBI" id="CHEBI:29105"/>
    </ligand>
</feature>
<evidence type="ECO:0000256" key="6">
    <source>
        <dbReference type="ARBA" id="ARBA00023239"/>
    </source>
</evidence>
<reference evidence="11 12" key="1">
    <citation type="submission" date="2015-07" db="EMBL/GenBank/DDBJ databases">
        <title>Genome analysis of myxobacterium Chondromyces crocatus Cm c5 reveals a high potential for natural compound synthesis and the genetic basis for the loss of fruiting body formation.</title>
        <authorList>
            <person name="Zaburannyi N."/>
            <person name="Bunk B."/>
            <person name="Maier J."/>
            <person name="Overmann J."/>
            <person name="Mueller R."/>
        </authorList>
    </citation>
    <scope>NUCLEOTIDE SEQUENCE [LARGE SCALE GENOMIC DNA]</scope>
    <source>
        <strain evidence="11 12">Cm c5</strain>
    </source>
</reference>
<dbReference type="InterPro" id="IPR015892">
    <property type="entry name" value="Carbonic_anhydrase_CS"/>
</dbReference>
<dbReference type="RefSeq" id="WP_050428848.1">
    <property type="nucleotide sequence ID" value="NZ_CP012159.1"/>
</dbReference>
<evidence type="ECO:0000256" key="9">
    <source>
        <dbReference type="PIRSR" id="PIRSR601765-1"/>
    </source>
</evidence>
<dbReference type="Gene3D" id="3.40.1050.10">
    <property type="entry name" value="Carbonic anhydrase"/>
    <property type="match status" value="1"/>
</dbReference>
<feature type="binding site" evidence="9">
    <location>
        <position position="41"/>
    </location>
    <ligand>
        <name>Zn(2+)</name>
        <dbReference type="ChEBI" id="CHEBI:29105"/>
    </ligand>
</feature>
<organism evidence="11 12">
    <name type="scientific">Chondromyces crocatus</name>
    <dbReference type="NCBI Taxonomy" id="52"/>
    <lineage>
        <taxon>Bacteria</taxon>
        <taxon>Pseudomonadati</taxon>
        <taxon>Myxococcota</taxon>
        <taxon>Polyangia</taxon>
        <taxon>Polyangiales</taxon>
        <taxon>Polyangiaceae</taxon>
        <taxon>Chondromyces</taxon>
    </lineage>
</organism>
<dbReference type="GO" id="GO:0004089">
    <property type="term" value="F:carbonate dehydratase activity"/>
    <property type="evidence" value="ECO:0007669"/>
    <property type="project" value="UniProtKB-UniRule"/>
</dbReference>
<name>A0A0K1E606_CHOCO</name>
<protein>
    <recommendedName>
        <fullName evidence="3 10">Carbonic anhydrase</fullName>
        <ecNumber evidence="2 10">4.2.1.1</ecNumber>
    </recommendedName>
    <alternativeName>
        <fullName evidence="7 10">Carbonate dehydratase</fullName>
    </alternativeName>
</protein>
<dbReference type="PANTHER" id="PTHR11002">
    <property type="entry name" value="CARBONIC ANHYDRASE"/>
    <property type="match status" value="1"/>
</dbReference>
<evidence type="ECO:0000256" key="2">
    <source>
        <dbReference type="ARBA" id="ARBA00012925"/>
    </source>
</evidence>
<dbReference type="AlphaFoldDB" id="A0A0K1E606"/>
<feature type="binding site" evidence="9">
    <location>
        <position position="102"/>
    </location>
    <ligand>
        <name>Zn(2+)</name>
        <dbReference type="ChEBI" id="CHEBI:29105"/>
    </ligand>
</feature>
<dbReference type="KEGG" id="ccro:CMC5_004300"/>
<comment type="cofactor">
    <cofactor evidence="9">
        <name>Zn(2+)</name>
        <dbReference type="ChEBI" id="CHEBI:29105"/>
    </cofactor>
    <text evidence="9">Binds 1 zinc ion per subunit.</text>
</comment>
<keyword evidence="6 10" id="KW-0456">Lyase</keyword>
<dbReference type="GO" id="GO:0015976">
    <property type="term" value="P:carbon utilization"/>
    <property type="evidence" value="ECO:0007669"/>
    <property type="project" value="InterPro"/>
</dbReference>
<comment type="similarity">
    <text evidence="1 10">Belongs to the beta-class carbonic anhydrase family.</text>
</comment>
<comment type="catalytic activity">
    <reaction evidence="8 10">
        <text>hydrogencarbonate + H(+) = CO2 + H2O</text>
        <dbReference type="Rhea" id="RHEA:10748"/>
        <dbReference type="ChEBI" id="CHEBI:15377"/>
        <dbReference type="ChEBI" id="CHEBI:15378"/>
        <dbReference type="ChEBI" id="CHEBI:16526"/>
        <dbReference type="ChEBI" id="CHEBI:17544"/>
        <dbReference type="EC" id="4.2.1.1"/>
    </reaction>
</comment>
<proteinExistence type="inferred from homology"/>
<dbReference type="PANTHER" id="PTHR11002:SF76">
    <property type="entry name" value="CARBONIC ANHYDRASE"/>
    <property type="match status" value="1"/>
</dbReference>
<keyword evidence="12" id="KW-1185">Reference proteome</keyword>
<feature type="binding site" evidence="9">
    <location>
        <position position="99"/>
    </location>
    <ligand>
        <name>Zn(2+)</name>
        <dbReference type="ChEBI" id="CHEBI:29105"/>
    </ligand>
</feature>
<dbReference type="InterPro" id="IPR045066">
    <property type="entry name" value="Beta_CA_cladeB"/>
</dbReference>